<dbReference type="AlphaFoldDB" id="A0A3D8VCQ4"/>
<evidence type="ECO:0000313" key="2">
    <source>
        <dbReference type="Proteomes" id="UP000256829"/>
    </source>
</evidence>
<protein>
    <submittedName>
        <fullName evidence="1">Uncharacterized protein</fullName>
    </submittedName>
</protein>
<sequence>MSDEGETMLELFGALTNCLSRAIAQMTLRQLDAYEAEVLEMLRLRDDESPAANAFRSVIRDIASRRAHHFLQ</sequence>
<dbReference type="EMBL" id="QTJR01000006">
    <property type="protein sequence ID" value="RDY67039.1"/>
    <property type="molecule type" value="Genomic_DNA"/>
</dbReference>
<dbReference type="Proteomes" id="UP000256829">
    <property type="component" value="Unassembled WGS sequence"/>
</dbReference>
<evidence type="ECO:0000313" key="1">
    <source>
        <dbReference type="EMBL" id="RDY67039.1"/>
    </source>
</evidence>
<gene>
    <name evidence="1" type="ORF">DX912_10170</name>
</gene>
<organism evidence="1 2">
    <name type="scientific">Lysobacter soli</name>
    <dbReference type="NCBI Taxonomy" id="453783"/>
    <lineage>
        <taxon>Bacteria</taxon>
        <taxon>Pseudomonadati</taxon>
        <taxon>Pseudomonadota</taxon>
        <taxon>Gammaproteobacteria</taxon>
        <taxon>Lysobacterales</taxon>
        <taxon>Lysobacteraceae</taxon>
        <taxon>Lysobacter</taxon>
    </lineage>
</organism>
<proteinExistence type="predicted"/>
<comment type="caution">
    <text evidence="1">The sequence shown here is derived from an EMBL/GenBank/DDBJ whole genome shotgun (WGS) entry which is preliminary data.</text>
</comment>
<name>A0A3D8VCQ4_9GAMM</name>
<accession>A0A3D8VCQ4</accession>
<keyword evidence="2" id="KW-1185">Reference proteome</keyword>
<reference evidence="1 2" key="1">
    <citation type="submission" date="2018-08" db="EMBL/GenBank/DDBJ databases">
        <title>Lysobacter soli KCTC 22011, whole genome shotgun sequence.</title>
        <authorList>
            <person name="Zhang X."/>
            <person name="Feng G."/>
            <person name="Zhu H."/>
        </authorList>
    </citation>
    <scope>NUCLEOTIDE SEQUENCE [LARGE SCALE GENOMIC DNA]</scope>
    <source>
        <strain evidence="1 2">KCTC 22011</strain>
    </source>
</reference>